<accession>A0A7W7RBX2</accession>
<dbReference type="AlphaFoldDB" id="A0A7W7RBX2"/>
<proteinExistence type="predicted"/>
<gene>
    <name evidence="2" type="ORF">FHR34_008232</name>
</gene>
<evidence type="ECO:0000256" key="1">
    <source>
        <dbReference type="SAM" id="MobiDB-lite"/>
    </source>
</evidence>
<reference evidence="2 3" key="1">
    <citation type="submission" date="2020-08" db="EMBL/GenBank/DDBJ databases">
        <title>Sequencing the genomes of 1000 actinobacteria strains.</title>
        <authorList>
            <person name="Klenk H.-P."/>
        </authorList>
    </citation>
    <scope>NUCLEOTIDE SEQUENCE [LARGE SCALE GENOMIC DNA]</scope>
    <source>
        <strain evidence="2 3">DSM 41654</strain>
    </source>
</reference>
<sequence length="73" mass="7965">MKSTYRRSGGGLGRGLDLVGTVPGPERSSPRRTVAERTLDVAPLGAVLEDARRRRLARASEDWRPAVPGQREP</sequence>
<organism evidence="2 3">
    <name type="scientific">Kitasatospora kifunensis</name>
    <name type="common">Streptomyces kifunensis</name>
    <dbReference type="NCBI Taxonomy" id="58351"/>
    <lineage>
        <taxon>Bacteria</taxon>
        <taxon>Bacillati</taxon>
        <taxon>Actinomycetota</taxon>
        <taxon>Actinomycetes</taxon>
        <taxon>Kitasatosporales</taxon>
        <taxon>Streptomycetaceae</taxon>
        <taxon>Kitasatospora</taxon>
    </lineage>
</organism>
<evidence type="ECO:0000313" key="2">
    <source>
        <dbReference type="EMBL" id="MBB4929133.1"/>
    </source>
</evidence>
<keyword evidence="3" id="KW-1185">Reference proteome</keyword>
<dbReference type="RefSeq" id="WP_184947218.1">
    <property type="nucleotide sequence ID" value="NZ_JACHJV010000004.1"/>
</dbReference>
<evidence type="ECO:0000313" key="3">
    <source>
        <dbReference type="Proteomes" id="UP000540506"/>
    </source>
</evidence>
<protein>
    <submittedName>
        <fullName evidence="2">Uncharacterized protein</fullName>
    </submittedName>
</protein>
<comment type="caution">
    <text evidence="2">The sequence shown here is derived from an EMBL/GenBank/DDBJ whole genome shotgun (WGS) entry which is preliminary data.</text>
</comment>
<name>A0A7W7RBX2_KITKI</name>
<dbReference type="EMBL" id="JACHJV010000004">
    <property type="protein sequence ID" value="MBB4929133.1"/>
    <property type="molecule type" value="Genomic_DNA"/>
</dbReference>
<feature type="region of interest" description="Disordered" evidence="1">
    <location>
        <begin position="1"/>
        <end position="34"/>
    </location>
</feature>
<dbReference type="Proteomes" id="UP000540506">
    <property type="component" value="Unassembled WGS sequence"/>
</dbReference>